<protein>
    <submittedName>
        <fullName evidence="1">Uncharacterized protein</fullName>
    </submittedName>
</protein>
<reference evidence="2" key="1">
    <citation type="submission" date="2015-05" db="EMBL/GenBank/DDBJ databases">
        <authorList>
            <consortium name="Pathogen Informatics"/>
        </authorList>
    </citation>
    <scope>NUCLEOTIDE SEQUENCE [LARGE SCALE GENOMIC DNA]</scope>
    <source>
        <strain evidence="2">L1-83</strain>
    </source>
</reference>
<dbReference type="EMBL" id="CVRS01000127">
    <property type="protein sequence ID" value="CRL43265.1"/>
    <property type="molecule type" value="Genomic_DNA"/>
</dbReference>
<dbReference type="Proteomes" id="UP000049828">
    <property type="component" value="Unassembled WGS sequence"/>
</dbReference>
<keyword evidence="2" id="KW-1185">Reference proteome</keyword>
<dbReference type="AlphaFoldDB" id="A0A0M6X093"/>
<organism evidence="1 2">
    <name type="scientific">Roseburia inulinivorans</name>
    <dbReference type="NCBI Taxonomy" id="360807"/>
    <lineage>
        <taxon>Bacteria</taxon>
        <taxon>Bacillati</taxon>
        <taxon>Bacillota</taxon>
        <taxon>Clostridia</taxon>
        <taxon>Lachnospirales</taxon>
        <taxon>Lachnospiraceae</taxon>
        <taxon>Roseburia</taxon>
    </lineage>
</organism>
<accession>A0A0M6X093</accession>
<sequence length="172" mass="20415">MFDYFNKPALDDAINAGKEIRFSHNPEAYGECALKWEWDYLQEKHGYFALEKKEIFGMQQNNFNDIRIDTGKKIKKIFGNKIRGIEYYDVVEEAGHWSFKIGFFAYDYFYVVFTYELDIIGFSIEVGNGRLISVMNTHNCYSNTDMEAYIRQTVEELELRIPDKYLQTRGWL</sequence>
<dbReference type="RefSeq" id="WP_055040534.1">
    <property type="nucleotide sequence ID" value="NZ_CVRS01000127.1"/>
</dbReference>
<gene>
    <name evidence="1" type="ORF">RIL183_34171</name>
</gene>
<evidence type="ECO:0000313" key="2">
    <source>
        <dbReference type="Proteomes" id="UP000049828"/>
    </source>
</evidence>
<proteinExistence type="predicted"/>
<name>A0A0M6X093_9FIRM</name>
<evidence type="ECO:0000313" key="1">
    <source>
        <dbReference type="EMBL" id="CRL43265.1"/>
    </source>
</evidence>